<sequence>MADSALTIESAIAEDVTLLTSVFMDGFANDVHTQMKTMGQKNERFANGMREAISSWIQDHSRYSVLKATDVATKQILGWICWASREYEDDAERSRRKESSEKHAAALIREAQTSRQDQLDNVAKLIRPPKHNLQSGEPLDPINQLESLTSEHLQQWMIKVMPPGTMCMYVVALVVHPSYQSRGAGSALIGWGTARADADAVFCWVKSSESGHRAFAKNGFKVAESLQVDLDEFSPGPCPVYADRKWGQSIFRYMIRPPHN</sequence>
<accession>A0A6A6H8N1</accession>
<dbReference type="InterPro" id="IPR000182">
    <property type="entry name" value="GNAT_dom"/>
</dbReference>
<reference evidence="2" key="1">
    <citation type="journal article" date="2020" name="Stud. Mycol.">
        <title>101 Dothideomycetes genomes: a test case for predicting lifestyles and emergence of pathogens.</title>
        <authorList>
            <person name="Haridas S."/>
            <person name="Albert R."/>
            <person name="Binder M."/>
            <person name="Bloem J."/>
            <person name="Labutti K."/>
            <person name="Salamov A."/>
            <person name="Andreopoulos B."/>
            <person name="Baker S."/>
            <person name="Barry K."/>
            <person name="Bills G."/>
            <person name="Bluhm B."/>
            <person name="Cannon C."/>
            <person name="Castanera R."/>
            <person name="Culley D."/>
            <person name="Daum C."/>
            <person name="Ezra D."/>
            <person name="Gonzalez J."/>
            <person name="Henrissat B."/>
            <person name="Kuo A."/>
            <person name="Liang C."/>
            <person name="Lipzen A."/>
            <person name="Lutzoni F."/>
            <person name="Magnuson J."/>
            <person name="Mondo S."/>
            <person name="Nolan M."/>
            <person name="Ohm R."/>
            <person name="Pangilinan J."/>
            <person name="Park H.-J."/>
            <person name="Ramirez L."/>
            <person name="Alfaro M."/>
            <person name="Sun H."/>
            <person name="Tritt A."/>
            <person name="Yoshinaga Y."/>
            <person name="Zwiers L.-H."/>
            <person name="Turgeon B."/>
            <person name="Goodwin S."/>
            <person name="Spatafora J."/>
            <person name="Crous P."/>
            <person name="Grigoriev I."/>
        </authorList>
    </citation>
    <scope>NUCLEOTIDE SEQUENCE</scope>
    <source>
        <strain evidence="2">Tuck. ex Michener</strain>
    </source>
</reference>
<dbReference type="PANTHER" id="PTHR42791">
    <property type="entry name" value="GNAT FAMILY ACETYLTRANSFERASE"/>
    <property type="match status" value="1"/>
</dbReference>
<protein>
    <recommendedName>
        <fullName evidence="1">N-acetyltransferase domain-containing protein</fullName>
    </recommendedName>
</protein>
<evidence type="ECO:0000313" key="2">
    <source>
        <dbReference type="EMBL" id="KAF2234161.1"/>
    </source>
</evidence>
<gene>
    <name evidence="2" type="ORF">EV356DRAFT_576846</name>
</gene>
<name>A0A6A6H8N1_VIRVR</name>
<dbReference type="PROSITE" id="PS51186">
    <property type="entry name" value="GNAT"/>
    <property type="match status" value="1"/>
</dbReference>
<dbReference type="AlphaFoldDB" id="A0A6A6H8N1"/>
<organism evidence="2 3">
    <name type="scientific">Viridothelium virens</name>
    <name type="common">Speckled blister lichen</name>
    <name type="synonym">Trypethelium virens</name>
    <dbReference type="NCBI Taxonomy" id="1048519"/>
    <lineage>
        <taxon>Eukaryota</taxon>
        <taxon>Fungi</taxon>
        <taxon>Dikarya</taxon>
        <taxon>Ascomycota</taxon>
        <taxon>Pezizomycotina</taxon>
        <taxon>Dothideomycetes</taxon>
        <taxon>Dothideomycetes incertae sedis</taxon>
        <taxon>Trypetheliales</taxon>
        <taxon>Trypetheliaceae</taxon>
        <taxon>Viridothelium</taxon>
    </lineage>
</organism>
<dbReference type="Pfam" id="PF00583">
    <property type="entry name" value="Acetyltransf_1"/>
    <property type="match status" value="1"/>
</dbReference>
<dbReference type="SUPFAM" id="SSF55729">
    <property type="entry name" value="Acyl-CoA N-acyltransferases (Nat)"/>
    <property type="match status" value="1"/>
</dbReference>
<dbReference type="InterPro" id="IPR016181">
    <property type="entry name" value="Acyl_CoA_acyltransferase"/>
</dbReference>
<dbReference type="Proteomes" id="UP000800092">
    <property type="component" value="Unassembled WGS sequence"/>
</dbReference>
<evidence type="ECO:0000259" key="1">
    <source>
        <dbReference type="PROSITE" id="PS51186"/>
    </source>
</evidence>
<dbReference type="OrthoDB" id="2115692at2759"/>
<dbReference type="GO" id="GO:0016747">
    <property type="term" value="F:acyltransferase activity, transferring groups other than amino-acyl groups"/>
    <property type="evidence" value="ECO:0007669"/>
    <property type="project" value="InterPro"/>
</dbReference>
<dbReference type="Gene3D" id="3.40.630.30">
    <property type="match status" value="1"/>
</dbReference>
<dbReference type="EMBL" id="ML991800">
    <property type="protein sequence ID" value="KAF2234161.1"/>
    <property type="molecule type" value="Genomic_DNA"/>
</dbReference>
<evidence type="ECO:0000313" key="3">
    <source>
        <dbReference type="Proteomes" id="UP000800092"/>
    </source>
</evidence>
<dbReference type="CDD" id="cd04301">
    <property type="entry name" value="NAT_SF"/>
    <property type="match status" value="1"/>
</dbReference>
<proteinExistence type="predicted"/>
<dbReference type="PANTHER" id="PTHR42791:SF17">
    <property type="entry name" value="ACETYLTRANSFERASE, GNAT FAMILY FAMILY (AFU_ORTHOLOGUE AFUA_8G05690)"/>
    <property type="match status" value="1"/>
</dbReference>
<dbReference type="InterPro" id="IPR052523">
    <property type="entry name" value="Trichothecene_AcTrans"/>
</dbReference>
<feature type="domain" description="N-acetyltransferase" evidence="1">
    <location>
        <begin position="106"/>
        <end position="247"/>
    </location>
</feature>
<keyword evidence="3" id="KW-1185">Reference proteome</keyword>